<feature type="compositionally biased region" description="Polar residues" evidence="14">
    <location>
        <begin position="1246"/>
        <end position="1275"/>
    </location>
</feature>
<feature type="compositionally biased region" description="Polar residues" evidence="14">
    <location>
        <begin position="1172"/>
        <end position="1184"/>
    </location>
</feature>
<feature type="region of interest" description="Disordered" evidence="14">
    <location>
        <begin position="1067"/>
        <end position="1109"/>
    </location>
</feature>
<gene>
    <name evidence="16 18" type="primary">NUP214</name>
</gene>
<feature type="compositionally biased region" description="Low complexity" evidence="14">
    <location>
        <begin position="1187"/>
        <end position="1198"/>
    </location>
</feature>
<sequence>MRDQLRAAGAEGRKFAVQRPRFCGQGRGRQRWLLRHTEGGAMGDEMDAMIPEREMKDFQFRALKKVRIFDSPEELPKERSSLLAVSNKYGLVFAGGASGLQIFPTKNLLIQNKPGDDPNKIVDKVQGLLVPMKFPIHHLALSCDNLTLSVCMMSSEYGSIIAFFDVRTFSNEAKQQKRPFAYHKLLKDAGGMVIDMKWNPTVPSMVAVCLADGSIAVLQVTETVKVCATLPSTVAVTSVCWSPKGKQLAVGKQNGTVVQYLPTLQEKKVIPCPPFYESDHPVRVLDVLWIGTYVFTIVYAAADGTLETSPDVVMALLPKKEEKHPEIFVNFMEPCYGSCAERQHHYYLSYIEEWDLVLAASAASTEVSILARQSDQINWESWLLEDSSRAELPVTDKSDDSLPMGVAVDYTNQVEITINDEKTLPPTPVLMLLSTDGVLCPFYMINQNPGVKSLIKTPERLSLEGERQPKSPGSTPTTPTSSQAPQKLDASAAAAPASLPPSSPAAPIATFSLLPAGGAPTVFSFGSSSLKSSATVTGEPSSYSSGSDSSKAAPSPGPSTFSFVPPSKASLALTPAASPTGPSAASFSFGSSGFKPTLESTPVPSMSAPNIAVKPSFPPSTSAVKVNLSEKFTVAATSAPVSSSQSAPSMPPFSSASMPAASGPLSHPTPLSASPNSVPLKSSVLPSPSGRSAQGSPSPVPSMVQKSPRITPPAAKPGSPQAKSLQPAVAEKQGHQWKDSDPVMAGIGEEIAHFQKELEELKARTSKACFQVGTSEEMKMLRTESDDLHTFLLEIKETTESLHGDISSLKTTLLEGFAGVEEAREQNERNRDSGYLHLLYKRPLDPKSEAQLQEIRRLHQYVKFAVQDVNDVLDLEWDRHLEQKKKQRHLLVPERETLFNTLANNREIINQQRKRLNHLVDSLQQLRLYNQTSPWSLPSAVPSQSSIHSFDSDLESLRNALLKTTIESHTKSLPKVPAKLSPMKQAQLRNFLAKRKTPPVRSTAPAVSTLTESTLKNVPQVVNVQELKNNPATPSTAMGSSVPYSTAKTPHPVLTPVAANQAKQGSLINSLKPSGPTPVSGQLSSGDKASGTAKIETAVTSTPSASGQFSKPFSFSSSGTGFNFGIIAPTPSSNFTAAQGATPSTKESSQPDAFSFGGGSKPSYEAIPESSPPSGITSASNTTPGEPAASSSRPVAPSGTALSTTSSKLETPPSKLGELLFPSSLAGETLGSFSGLRVGQADDSTKPTNKASSTSLTSTQPTKTSGVPSGFNFTAPSVLGKHTEPPVTSSATATTVAPPAATSTSSTGVFGSLPVTSAGSSGVISFGGTSLSGGKTSFSFGSQQTNSTVPPSAPPPTTAATPLPTSFPTLSFGSLLSSATTPSLPMSSGRSTEEATSSALPEKPGDSEASASATSLLEEQQSAQLPQAPLQTPDSVKKEPVLAQPAISNSGTAASSTGLVALSAEATPATTGVPDVRTEAVPPASSFSVPGQTAVTAAAISSAGPVAVETSSAPTAPSTTSIVAPSPSAEAAAFGTVTSGSSVFAQPPAASSSSAFSQLTNNTATAPSATPVFGQVAASTAPSLFGQQTGSTASTAAATPQVSSSGFSSPAFGTTAPGVFGQTAFGQASVFGQSASSAASGFSFSQPGFTSVPAFGQPASSTPTSTSGSVFGAASSTSSSSSFSFGQSSANTGGGLFGQSNPPAFGQSPGFGQGGSVFGGTSAATTTAASSGFSFCQASGFGSSNTGSVFGQAASTGGTVFGQQSSSSSGSVFGSGNTGRGGGFFSGLGGKPSQDAANKNPFSSASGGFGSTATANTSNLFGNSGAKTFGGFASSSFGEQKPTGTFSSGGGSVASQGFGFSSPNKTGGFGAAPVFGSPPTFGGSPGFGGVPAFGSAPAFTSPLGSTGGKVFGEGTAAASAGGFGFGSSSNTTSFGTLASQNAPTFGSLSQQTSGFGTQSSGFSGFGSGTGGFSFGSNNSSVQGFGGWRS</sequence>
<evidence type="ECO:0000313" key="17">
    <source>
        <dbReference type="Proteomes" id="UP000006718"/>
    </source>
</evidence>
<keyword evidence="7" id="KW-0906">Nuclear pore complex</keyword>
<feature type="compositionally biased region" description="Low complexity" evidence="14">
    <location>
        <begin position="1407"/>
        <end position="1431"/>
    </location>
</feature>
<dbReference type="Proteomes" id="UP000006718">
    <property type="component" value="Chromosome 15"/>
</dbReference>
<evidence type="ECO:0000256" key="9">
    <source>
        <dbReference type="ARBA" id="ARBA00055090"/>
    </source>
</evidence>
<feature type="region of interest" description="Disordered" evidence="14">
    <location>
        <begin position="1336"/>
        <end position="1366"/>
    </location>
</feature>
<protein>
    <recommendedName>
        <fullName evidence="11">Nuclear pore complex protein Nup214</fullName>
    </recommendedName>
    <alternativeName>
        <fullName evidence="13">214 kDa nucleoporin</fullName>
    </alternativeName>
    <alternativeName>
        <fullName evidence="12">Nucleoporin Nup214</fullName>
    </alternativeName>
</protein>
<evidence type="ECO:0000256" key="14">
    <source>
        <dbReference type="SAM" id="MobiDB-lite"/>
    </source>
</evidence>
<dbReference type="InterPro" id="IPR039462">
    <property type="entry name" value="Nup159/Nup146_N"/>
</dbReference>
<evidence type="ECO:0000256" key="13">
    <source>
        <dbReference type="ARBA" id="ARBA00083901"/>
    </source>
</evidence>
<dbReference type="Bgee" id="ENSMMUG00000021724">
    <property type="expression patterns" value="Expressed in spermatid and 20 other cell types or tissues"/>
</dbReference>
<feature type="region of interest" description="Disordered" evidence="14">
    <location>
        <begin position="463"/>
        <end position="501"/>
    </location>
</feature>
<comment type="subcellular location">
    <subcellularLocation>
        <location evidence="1">Nucleus</location>
        <location evidence="1">Nuclear pore complex</location>
    </subcellularLocation>
</comment>
<proteinExistence type="predicted"/>
<dbReference type="GeneTree" id="ENSGT00940000153253"/>
<evidence type="ECO:0000256" key="11">
    <source>
        <dbReference type="ARBA" id="ARBA00068360"/>
    </source>
</evidence>
<accession>F7E369</accession>
<name>F7E369_MACMU</name>
<evidence type="ECO:0000313" key="16">
    <source>
        <dbReference type="Ensembl" id="ENSMMUP00000028613.4"/>
    </source>
</evidence>
<feature type="compositionally biased region" description="Low complexity" evidence="14">
    <location>
        <begin position="638"/>
        <end position="666"/>
    </location>
</feature>
<feature type="region of interest" description="Disordered" evidence="14">
    <location>
        <begin position="534"/>
        <end position="561"/>
    </location>
</feature>
<evidence type="ECO:0000256" key="4">
    <source>
        <dbReference type="ARBA" id="ARBA00022816"/>
    </source>
</evidence>
<keyword evidence="8" id="KW-0539">Nucleus</keyword>
<feature type="region of interest" description="Disordered" evidence="14">
    <location>
        <begin position="638"/>
        <end position="741"/>
    </location>
</feature>
<feature type="compositionally biased region" description="Polar residues" evidence="14">
    <location>
        <begin position="1067"/>
        <end position="1087"/>
    </location>
</feature>
<feature type="compositionally biased region" description="Low complexity" evidence="14">
    <location>
        <begin position="674"/>
        <end position="689"/>
    </location>
</feature>
<dbReference type="SMR" id="F7E369"/>
<dbReference type="SMART" id="SM00320">
    <property type="entry name" value="WD40"/>
    <property type="match status" value="2"/>
</dbReference>
<dbReference type="FunFam" id="2.130.10.10:FF:000142">
    <property type="entry name" value="Nuclear pore complex protein Nup214"/>
    <property type="match status" value="1"/>
</dbReference>
<feature type="compositionally biased region" description="Low complexity" evidence="14">
    <location>
        <begin position="1378"/>
        <end position="1388"/>
    </location>
</feature>
<dbReference type="PANTHER" id="PTHR23193">
    <property type="entry name" value="NUCLEAR PORE COMPLEX PROTEIN NUP"/>
    <property type="match status" value="1"/>
</dbReference>
<dbReference type="Pfam" id="PF16755">
    <property type="entry name" value="Beta-prop_NUP159_NUP214"/>
    <property type="match status" value="1"/>
</dbReference>
<evidence type="ECO:0000256" key="7">
    <source>
        <dbReference type="ARBA" id="ARBA00023132"/>
    </source>
</evidence>
<feature type="compositionally biased region" description="Basic and acidic residues" evidence="14">
    <location>
        <begin position="732"/>
        <end position="741"/>
    </location>
</feature>
<evidence type="ECO:0000256" key="10">
    <source>
        <dbReference type="ARBA" id="ARBA00063892"/>
    </source>
</evidence>
<keyword evidence="2" id="KW-0813">Transport</keyword>
<reference evidence="16" key="2">
    <citation type="submission" date="2019-01" db="EMBL/GenBank/DDBJ databases">
        <authorList>
            <person name="Graves T."/>
            <person name="Eichler E.E."/>
            <person name="Wilson R.K."/>
        </authorList>
    </citation>
    <scope>NUCLEOTIDE SEQUENCE [LARGE SCALE GENOMIC DNA]</scope>
    <source>
        <strain evidence="16">17573</strain>
    </source>
</reference>
<keyword evidence="3" id="KW-0677">Repeat</keyword>
<feature type="region of interest" description="Disordered" evidence="14">
    <location>
        <begin position="1134"/>
        <end position="1215"/>
    </location>
</feature>
<dbReference type="InterPro" id="IPR001680">
    <property type="entry name" value="WD40_rpt"/>
</dbReference>
<feature type="region of interest" description="Disordered" evidence="14">
    <location>
        <begin position="1378"/>
        <end position="1437"/>
    </location>
</feature>
<feature type="compositionally biased region" description="Low complexity" evidence="14">
    <location>
        <begin position="540"/>
        <end position="554"/>
    </location>
</feature>
<evidence type="ECO:0000256" key="8">
    <source>
        <dbReference type="ARBA" id="ARBA00023242"/>
    </source>
</evidence>
<dbReference type="GO" id="GO:0006886">
    <property type="term" value="P:intracellular protein transport"/>
    <property type="evidence" value="ECO:0007669"/>
    <property type="project" value="UniProtKB-ARBA"/>
</dbReference>
<dbReference type="Gene3D" id="2.130.10.10">
    <property type="entry name" value="YVTN repeat-like/Quinoprotein amine dehydrogenase"/>
    <property type="match status" value="1"/>
</dbReference>
<evidence type="ECO:0000256" key="1">
    <source>
        <dbReference type="ARBA" id="ARBA00004567"/>
    </source>
</evidence>
<feature type="compositionally biased region" description="Polar residues" evidence="14">
    <location>
        <begin position="1200"/>
        <end position="1209"/>
    </location>
</feature>
<comment type="function">
    <text evidence="9">Part of the nuclear pore complex. Has a critical role in nucleocytoplasmic transport. May serve as a docking site in the receptor-mediated import of substrates across the nuclear pore complex.</text>
</comment>
<dbReference type="ExpressionAtlas" id="F7E369">
    <property type="expression patterns" value="baseline"/>
</dbReference>
<feature type="region of interest" description="Disordered" evidence="14">
    <location>
        <begin position="1693"/>
        <end position="1712"/>
    </location>
</feature>
<evidence type="ECO:0000256" key="5">
    <source>
        <dbReference type="ARBA" id="ARBA00022927"/>
    </source>
</evidence>
<dbReference type="SUPFAM" id="SSF117289">
    <property type="entry name" value="Nucleoporin domain"/>
    <property type="match status" value="1"/>
</dbReference>
<feature type="compositionally biased region" description="Low complexity" evidence="14">
    <location>
        <begin position="470"/>
        <end position="482"/>
    </location>
</feature>
<dbReference type="VGNC" id="VGNC:75560">
    <property type="gene designation" value="NUP214"/>
</dbReference>
<dbReference type="GO" id="GO:0005643">
    <property type="term" value="C:nuclear pore"/>
    <property type="evidence" value="ECO:0007669"/>
    <property type="project" value="UniProtKB-SubCell"/>
</dbReference>
<dbReference type="PANTHER" id="PTHR23193:SF21">
    <property type="entry name" value="NUCLEAR PORE COMPLEX PROTEIN NUP214"/>
    <property type="match status" value="1"/>
</dbReference>
<evidence type="ECO:0000259" key="15">
    <source>
        <dbReference type="Pfam" id="PF16755"/>
    </source>
</evidence>
<keyword evidence="17" id="KW-1185">Reference proteome</keyword>
<dbReference type="InterPro" id="IPR026054">
    <property type="entry name" value="Nucleoporin"/>
</dbReference>
<comment type="subunit">
    <text evidence="10">Homodimer. Part of the nuclear pore complex (NPC). Interacts with NUP88. Interacts with ZFP36; this interaction increases upon lipopolysaccharide (LPS) stimulation. Interacts with DDX19. Interacts with XPO1. Interacts with XPO5.</text>
</comment>
<evidence type="ECO:0000313" key="18">
    <source>
        <dbReference type="VGNC" id="VGNC:75560"/>
    </source>
</evidence>
<feature type="compositionally biased region" description="Low complexity" evidence="14">
    <location>
        <begin position="1285"/>
        <end position="1307"/>
    </location>
</feature>
<keyword evidence="6" id="KW-0811">Translocation</keyword>
<feature type="domain" description="Nucleoporin Nup159/Nup146 N-terminal" evidence="15">
    <location>
        <begin position="76"/>
        <end position="439"/>
    </location>
</feature>
<evidence type="ECO:0000256" key="6">
    <source>
        <dbReference type="ARBA" id="ARBA00023010"/>
    </source>
</evidence>
<reference evidence="16" key="3">
    <citation type="submission" date="2025-08" db="UniProtKB">
        <authorList>
            <consortium name="Ensembl"/>
        </authorList>
    </citation>
    <scope>IDENTIFICATION</scope>
    <source>
        <strain evidence="16">17573</strain>
    </source>
</reference>
<feature type="region of interest" description="Disordered" evidence="14">
    <location>
        <begin position="1783"/>
        <end position="1802"/>
    </location>
</feature>
<evidence type="ECO:0000256" key="2">
    <source>
        <dbReference type="ARBA" id="ARBA00022448"/>
    </source>
</evidence>
<dbReference type="VEuPathDB" id="HostDB:ENSMMUG00000021724"/>
<dbReference type="Ensembl" id="ENSMMUT00000030573.4">
    <property type="protein sequence ID" value="ENSMMUP00000028613.4"/>
    <property type="gene ID" value="ENSMMUG00000021724.4"/>
</dbReference>
<evidence type="ECO:0000256" key="12">
    <source>
        <dbReference type="ARBA" id="ARBA00077390"/>
    </source>
</evidence>
<evidence type="ECO:0000256" key="3">
    <source>
        <dbReference type="ARBA" id="ARBA00022737"/>
    </source>
</evidence>
<feature type="compositionally biased region" description="Polar residues" evidence="14">
    <location>
        <begin position="1134"/>
        <end position="1152"/>
    </location>
</feature>
<keyword evidence="4" id="KW-0509">mRNA transport</keyword>
<feature type="compositionally biased region" description="Polar residues" evidence="14">
    <location>
        <begin position="1336"/>
        <end position="1349"/>
    </location>
</feature>
<keyword evidence="5" id="KW-0653">Protein transport</keyword>
<feature type="region of interest" description="Disordered" evidence="14">
    <location>
        <begin position="1236"/>
        <end position="1308"/>
    </location>
</feature>
<reference evidence="17" key="1">
    <citation type="journal article" date="2007" name="Science">
        <title>Evolutionary and biomedical insights from the rhesus macaque genome.</title>
        <authorList>
            <person name="Gibbs R.A."/>
            <person name="Rogers J."/>
            <person name="Katze M.G."/>
            <person name="Bumgarner R."/>
            <person name="Weinstock G.M."/>
            <person name="Mardis E.R."/>
            <person name="Remington K.A."/>
            <person name="Strausberg R.L."/>
            <person name="Venter J.C."/>
            <person name="Wilson R.K."/>
            <person name="Batzer M.A."/>
            <person name="Bustamante C.D."/>
            <person name="Eichler E.E."/>
            <person name="Hahn M.W."/>
            <person name="Hardison R.C."/>
            <person name="Makova K.D."/>
            <person name="Miller W."/>
            <person name="Milosavljevic A."/>
            <person name="Palermo R.E."/>
            <person name="Siepel A."/>
            <person name="Sikela J.M."/>
            <person name="Attaway T."/>
            <person name="Bell S."/>
            <person name="Bernard K.E."/>
            <person name="Buhay C.J."/>
            <person name="Chandrabose M.N."/>
            <person name="Dao M."/>
            <person name="Davis C."/>
            <person name="Delehaunty K.D."/>
            <person name="Ding Y."/>
            <person name="Dinh H.H."/>
            <person name="Dugan-Rocha S."/>
            <person name="Fulton L.A."/>
            <person name="Gabisi R.A."/>
            <person name="Garner T.T."/>
            <person name="Godfrey J."/>
            <person name="Hawes A.C."/>
            <person name="Hernandez J."/>
            <person name="Hines S."/>
            <person name="Holder M."/>
            <person name="Hume J."/>
            <person name="Jhangiani S.N."/>
            <person name="Joshi V."/>
            <person name="Khan Z.M."/>
            <person name="Kirkness E.F."/>
            <person name="Cree A."/>
            <person name="Fowler R.G."/>
            <person name="Lee S."/>
            <person name="Lewis L.R."/>
            <person name="Li Z."/>
            <person name="Liu Y.-S."/>
            <person name="Moore S.M."/>
            <person name="Muzny D."/>
            <person name="Nazareth L.V."/>
            <person name="Ngo D.N."/>
            <person name="Okwuonu G.O."/>
            <person name="Pai G."/>
            <person name="Parker D."/>
            <person name="Paul H.A."/>
            <person name="Pfannkoch C."/>
            <person name="Pohl C.S."/>
            <person name="Rogers Y.-H.C."/>
            <person name="Ruiz S.J."/>
            <person name="Sabo A."/>
            <person name="Santibanez J."/>
            <person name="Schneider B.W."/>
            <person name="Smith S.M."/>
            <person name="Sodergren E."/>
            <person name="Svatek A.F."/>
            <person name="Utterback T.R."/>
            <person name="Vattathil S."/>
            <person name="Warren W."/>
            <person name="White C.S."/>
            <person name="Chinwalla A.T."/>
            <person name="Feng Y."/>
            <person name="Halpern A.L."/>
            <person name="Hillier L.W."/>
            <person name="Huang X."/>
            <person name="Minx P."/>
            <person name="Nelson J.O."/>
            <person name="Pepin K.H."/>
            <person name="Qin X."/>
            <person name="Sutton G.G."/>
            <person name="Venter E."/>
            <person name="Walenz B.P."/>
            <person name="Wallis J.W."/>
            <person name="Worley K.C."/>
            <person name="Yang S.-P."/>
            <person name="Jones S.M."/>
            <person name="Marra M.A."/>
            <person name="Rocchi M."/>
            <person name="Schein J.E."/>
            <person name="Baertsch R."/>
            <person name="Clarke L."/>
            <person name="Csuros M."/>
            <person name="Glasscock J."/>
            <person name="Harris R.A."/>
            <person name="Havlak P."/>
            <person name="Jackson A.R."/>
            <person name="Jiang H."/>
            <person name="Liu Y."/>
            <person name="Messina D.N."/>
            <person name="Shen Y."/>
            <person name="Song H.X.-Z."/>
            <person name="Wylie T."/>
            <person name="Zhang L."/>
            <person name="Birney E."/>
            <person name="Han K."/>
            <person name="Konkel M.K."/>
            <person name="Lee J."/>
            <person name="Smit A.F.A."/>
            <person name="Ullmer B."/>
            <person name="Wang H."/>
            <person name="Xing J."/>
            <person name="Burhans R."/>
            <person name="Cheng Z."/>
            <person name="Karro J.E."/>
            <person name="Ma J."/>
            <person name="Raney B."/>
            <person name="She X."/>
            <person name="Cox M.J."/>
            <person name="Demuth J.P."/>
            <person name="Dumas L.J."/>
            <person name="Han S.-G."/>
            <person name="Hopkins J."/>
            <person name="Karimpour-Fard A."/>
            <person name="Kim Y.H."/>
            <person name="Pollack J.R."/>
            <person name="Vinar T."/>
            <person name="Addo-Quaye C."/>
            <person name="Degenhardt J."/>
            <person name="Denby A."/>
            <person name="Hubisz M.J."/>
            <person name="Indap A."/>
            <person name="Kosiol C."/>
            <person name="Lahn B.T."/>
            <person name="Lawson H.A."/>
            <person name="Marklein A."/>
            <person name="Nielsen R."/>
            <person name="Vallender E.J."/>
            <person name="Clark A.G."/>
            <person name="Ferguson B."/>
            <person name="Hernandez R.D."/>
            <person name="Hirani K."/>
            <person name="Kehrer-Sawatzki H."/>
            <person name="Kolb J."/>
            <person name="Patil S."/>
            <person name="Pu L.-L."/>
            <person name="Ren Y."/>
            <person name="Smith D.G."/>
            <person name="Wheeler D.A."/>
            <person name="Schenck I."/>
            <person name="Ball E.V."/>
            <person name="Chen R."/>
            <person name="Cooper D.N."/>
            <person name="Giardine B."/>
            <person name="Hsu F."/>
            <person name="Kent W.J."/>
            <person name="Lesk A."/>
            <person name="Nelson D.L."/>
            <person name="O'brien W.E."/>
            <person name="Pruefer K."/>
            <person name="Stenson P.D."/>
            <person name="Wallace J.C."/>
            <person name="Ke H."/>
            <person name="Liu X.-M."/>
            <person name="Wang P."/>
            <person name="Xiang A.P."/>
            <person name="Yang F."/>
            <person name="Barber G.P."/>
            <person name="Haussler D."/>
            <person name="Karolchik D."/>
            <person name="Kern A.D."/>
            <person name="Kuhn R.M."/>
            <person name="Smith K.E."/>
            <person name="Zwieg A.S."/>
        </authorList>
    </citation>
    <scope>NUCLEOTIDE SEQUENCE [LARGE SCALE GENOMIC DNA]</scope>
    <source>
        <strain evidence="17">17573</strain>
    </source>
</reference>
<organism evidence="16 17">
    <name type="scientific">Macaca mulatta</name>
    <name type="common">Rhesus macaque</name>
    <dbReference type="NCBI Taxonomy" id="9544"/>
    <lineage>
        <taxon>Eukaryota</taxon>
        <taxon>Metazoa</taxon>
        <taxon>Chordata</taxon>
        <taxon>Craniata</taxon>
        <taxon>Vertebrata</taxon>
        <taxon>Euteleostomi</taxon>
        <taxon>Mammalia</taxon>
        <taxon>Eutheria</taxon>
        <taxon>Euarchontoglires</taxon>
        <taxon>Primates</taxon>
        <taxon>Haplorrhini</taxon>
        <taxon>Catarrhini</taxon>
        <taxon>Cercopithecidae</taxon>
        <taxon>Cercopithecinae</taxon>
        <taxon>Macaca</taxon>
    </lineage>
</organism>
<dbReference type="GO" id="GO:0006406">
    <property type="term" value="P:mRNA export from nucleus"/>
    <property type="evidence" value="ECO:0007669"/>
    <property type="project" value="UniProtKB-ARBA"/>
</dbReference>
<reference evidence="16" key="4">
    <citation type="submission" date="2025-09" db="UniProtKB">
        <authorList>
            <consortium name="Ensembl"/>
        </authorList>
    </citation>
    <scope>IDENTIFICATION</scope>
    <source>
        <strain evidence="16">17573</strain>
    </source>
</reference>
<dbReference type="InterPro" id="IPR015943">
    <property type="entry name" value="WD40/YVTN_repeat-like_dom_sf"/>
</dbReference>